<evidence type="ECO:0000256" key="3">
    <source>
        <dbReference type="ARBA" id="ARBA00022574"/>
    </source>
</evidence>
<evidence type="ECO:0000256" key="6">
    <source>
        <dbReference type="ARBA" id="ARBA00025767"/>
    </source>
</evidence>
<gene>
    <name evidence="9" type="ORF">BCR37DRAFT_381501</name>
</gene>
<keyword evidence="3 7" id="KW-0853">WD repeat</keyword>
<dbReference type="Pfam" id="PF00400">
    <property type="entry name" value="WD40"/>
    <property type="match status" value="1"/>
</dbReference>
<evidence type="ECO:0000313" key="10">
    <source>
        <dbReference type="Proteomes" id="UP000193685"/>
    </source>
</evidence>
<dbReference type="Proteomes" id="UP000193685">
    <property type="component" value="Unassembled WGS sequence"/>
</dbReference>
<protein>
    <submittedName>
        <fullName evidence="9">WD40-repeat-containing domain protein</fullName>
    </submittedName>
</protein>
<dbReference type="InterPro" id="IPR001680">
    <property type="entry name" value="WD40_rpt"/>
</dbReference>
<keyword evidence="4" id="KW-0677">Repeat</keyword>
<dbReference type="OMA" id="KIRMWEI"/>
<feature type="compositionally biased region" description="Acidic residues" evidence="8">
    <location>
        <begin position="17"/>
        <end position="34"/>
    </location>
</feature>
<evidence type="ECO:0000256" key="8">
    <source>
        <dbReference type="SAM" id="MobiDB-lite"/>
    </source>
</evidence>
<feature type="compositionally biased region" description="Basic and acidic residues" evidence="8">
    <location>
        <begin position="1"/>
        <end position="11"/>
    </location>
</feature>
<keyword evidence="5" id="KW-0539">Nucleus</keyword>
<dbReference type="GO" id="GO:0006364">
    <property type="term" value="P:rRNA processing"/>
    <property type="evidence" value="ECO:0007669"/>
    <property type="project" value="UniProtKB-KW"/>
</dbReference>
<evidence type="ECO:0000256" key="4">
    <source>
        <dbReference type="ARBA" id="ARBA00022737"/>
    </source>
</evidence>
<dbReference type="RefSeq" id="XP_040724181.1">
    <property type="nucleotide sequence ID" value="XM_040869712.1"/>
</dbReference>
<evidence type="ECO:0000313" key="9">
    <source>
        <dbReference type="EMBL" id="ORY80047.1"/>
    </source>
</evidence>
<comment type="caution">
    <text evidence="9">The sequence shown here is derived from an EMBL/GenBank/DDBJ whole genome shotgun (WGS) entry which is preliminary data.</text>
</comment>
<keyword evidence="2" id="KW-0698">rRNA processing</keyword>
<feature type="region of interest" description="Disordered" evidence="8">
    <location>
        <begin position="1"/>
        <end position="91"/>
    </location>
</feature>
<dbReference type="STRING" id="56484.A0A1Y2F8U4"/>
<dbReference type="Gene3D" id="2.130.10.10">
    <property type="entry name" value="YVTN repeat-like/Quinoprotein amine dehydrogenase"/>
    <property type="match status" value="1"/>
</dbReference>
<reference evidence="9 10" key="1">
    <citation type="submission" date="2016-07" db="EMBL/GenBank/DDBJ databases">
        <title>Pervasive Adenine N6-methylation of Active Genes in Fungi.</title>
        <authorList>
            <consortium name="DOE Joint Genome Institute"/>
            <person name="Mondo S.J."/>
            <person name="Dannebaum R.O."/>
            <person name="Kuo R.C."/>
            <person name="Labutti K."/>
            <person name="Haridas S."/>
            <person name="Kuo A."/>
            <person name="Salamov A."/>
            <person name="Ahrendt S.R."/>
            <person name="Lipzen A."/>
            <person name="Sullivan W."/>
            <person name="Andreopoulos W.B."/>
            <person name="Clum A."/>
            <person name="Lindquist E."/>
            <person name="Daum C."/>
            <person name="Ramamoorthy G.K."/>
            <person name="Gryganskyi A."/>
            <person name="Culley D."/>
            <person name="Magnuson J.K."/>
            <person name="James T.Y."/>
            <person name="O'Malley M.A."/>
            <person name="Stajich J.E."/>
            <person name="Spatafora J.W."/>
            <person name="Visel A."/>
            <person name="Grigoriev I.V."/>
        </authorList>
    </citation>
    <scope>NUCLEOTIDE SEQUENCE [LARGE SCALE GENOMIC DNA]</scope>
    <source>
        <strain evidence="9 10">12-1054</strain>
    </source>
</reference>
<sequence>MSTKTQLERNLEAAVFGEDDFEDRFEVSSDDNEGEGNAPADEGDEFGGLADADLFMVDNGLSQASEQEDSQAMDLDDESYPPAWHDSDDETLQISLSSIPKLRKLRRTEDEDVINGIVYERRLRAQFEKVYPVPDWALPPSRRKRVRSGDASDSASDDSGDEAEVTNSADPLKALLASSKPLTRLSKARTRQPGKLAIKRLRDANQQAPSHSAIQTMSFHPSFPLLLTGGYDQTLRIFHIDGKLNTPASSLYLRNVPIQNAVFQPDGKRVFAGSRRKHFHIWDLETGQVDKISRMYGHESLQKSMEQFSLSHDGKFMALAGSGGWVNLLSADTGQWLDAVKVTKGISDLRWLQDGTLMIANLAAEIWDYNLAERRVLRRWTDYGGLNTTKLATGGLDDRWIAVGSKSGIVNVYDRRKTGNEIAPVPTRSLDQITTSIHDLQISSDGQILAMASRAKKDALRMVHLPSCTVFSNWPTQSTPLGKIGGIAFSPQTEMLSVGNEAGKVTLWSLSNM</sequence>
<keyword evidence="10" id="KW-1185">Reference proteome</keyword>
<dbReference type="PANTHER" id="PTHR18359">
    <property type="entry name" value="WD-REPEAT PROTEIN-RELATED"/>
    <property type="match status" value="1"/>
</dbReference>
<comment type="subcellular location">
    <subcellularLocation>
        <location evidence="1">Nucleus</location>
        <location evidence="1">Nucleolus</location>
    </subcellularLocation>
</comment>
<evidence type="ECO:0000256" key="5">
    <source>
        <dbReference type="ARBA" id="ARBA00023242"/>
    </source>
</evidence>
<feature type="compositionally biased region" description="Acidic residues" evidence="8">
    <location>
        <begin position="155"/>
        <end position="164"/>
    </location>
</feature>
<dbReference type="GeneID" id="63786311"/>
<feature type="region of interest" description="Disordered" evidence="8">
    <location>
        <begin position="138"/>
        <end position="172"/>
    </location>
</feature>
<feature type="repeat" description="WD" evidence="7">
    <location>
        <begin position="251"/>
        <end position="292"/>
    </location>
</feature>
<evidence type="ECO:0000256" key="7">
    <source>
        <dbReference type="PROSITE-ProRule" id="PRU00221"/>
    </source>
</evidence>
<dbReference type="GO" id="GO:0034388">
    <property type="term" value="C:Pwp2p-containing subcomplex of 90S preribosome"/>
    <property type="evidence" value="ECO:0007669"/>
    <property type="project" value="TreeGrafter"/>
</dbReference>
<organism evidence="9 10">
    <name type="scientific">Protomyces lactucae-debilis</name>
    <dbReference type="NCBI Taxonomy" id="2754530"/>
    <lineage>
        <taxon>Eukaryota</taxon>
        <taxon>Fungi</taxon>
        <taxon>Dikarya</taxon>
        <taxon>Ascomycota</taxon>
        <taxon>Taphrinomycotina</taxon>
        <taxon>Taphrinomycetes</taxon>
        <taxon>Taphrinales</taxon>
        <taxon>Protomycetaceae</taxon>
        <taxon>Protomyces</taxon>
    </lineage>
</organism>
<dbReference type="AlphaFoldDB" id="A0A1Y2F8U4"/>
<dbReference type="PANTHER" id="PTHR18359:SF0">
    <property type="entry name" value="U3 SMALL NUCLEOLAR RNA-ASSOCIATED PROTEIN 18 HOMOLOG"/>
    <property type="match status" value="1"/>
</dbReference>
<dbReference type="InterPro" id="IPR045161">
    <property type="entry name" value="Utp18"/>
</dbReference>
<name>A0A1Y2F8U4_PROLT</name>
<proteinExistence type="inferred from homology"/>
<dbReference type="InterPro" id="IPR015943">
    <property type="entry name" value="WD40/YVTN_repeat-like_dom_sf"/>
</dbReference>
<accession>A0A1Y2F8U4</accession>
<evidence type="ECO:0000256" key="1">
    <source>
        <dbReference type="ARBA" id="ARBA00004604"/>
    </source>
</evidence>
<comment type="similarity">
    <text evidence="6">Belongs to the WD repeat UTP18 family.</text>
</comment>
<dbReference type="SMART" id="SM00320">
    <property type="entry name" value="WD40"/>
    <property type="match status" value="6"/>
</dbReference>
<dbReference type="EMBL" id="MCFI01000014">
    <property type="protein sequence ID" value="ORY80047.1"/>
    <property type="molecule type" value="Genomic_DNA"/>
</dbReference>
<dbReference type="SUPFAM" id="SSF50978">
    <property type="entry name" value="WD40 repeat-like"/>
    <property type="match status" value="1"/>
</dbReference>
<dbReference type="PROSITE" id="PS50082">
    <property type="entry name" value="WD_REPEATS_2"/>
    <property type="match status" value="1"/>
</dbReference>
<dbReference type="OrthoDB" id="1935146at2759"/>
<evidence type="ECO:0000256" key="2">
    <source>
        <dbReference type="ARBA" id="ARBA00022552"/>
    </source>
</evidence>
<feature type="compositionally biased region" description="Acidic residues" evidence="8">
    <location>
        <begin position="66"/>
        <end position="79"/>
    </location>
</feature>
<dbReference type="InterPro" id="IPR036322">
    <property type="entry name" value="WD40_repeat_dom_sf"/>
</dbReference>
<dbReference type="GO" id="GO:0032040">
    <property type="term" value="C:small-subunit processome"/>
    <property type="evidence" value="ECO:0007669"/>
    <property type="project" value="TreeGrafter"/>
</dbReference>